<organism evidence="12 13">
    <name type="scientific">Trichogramma brassicae</name>
    <dbReference type="NCBI Taxonomy" id="86971"/>
    <lineage>
        <taxon>Eukaryota</taxon>
        <taxon>Metazoa</taxon>
        <taxon>Ecdysozoa</taxon>
        <taxon>Arthropoda</taxon>
        <taxon>Hexapoda</taxon>
        <taxon>Insecta</taxon>
        <taxon>Pterygota</taxon>
        <taxon>Neoptera</taxon>
        <taxon>Endopterygota</taxon>
        <taxon>Hymenoptera</taxon>
        <taxon>Apocrita</taxon>
        <taxon>Proctotrupomorpha</taxon>
        <taxon>Chalcidoidea</taxon>
        <taxon>Trichogrammatidae</taxon>
        <taxon>Trichogramma</taxon>
    </lineage>
</organism>
<keyword evidence="10" id="KW-1133">Transmembrane helix</keyword>
<feature type="domain" description="C2H2-type" evidence="11">
    <location>
        <begin position="188"/>
        <end position="216"/>
    </location>
</feature>
<keyword evidence="13" id="KW-1185">Reference proteome</keyword>
<dbReference type="OrthoDB" id="9974378at2759"/>
<dbReference type="SMART" id="SM00355">
    <property type="entry name" value="ZnF_C2H2"/>
    <property type="match status" value="6"/>
</dbReference>
<dbReference type="Proteomes" id="UP000479190">
    <property type="component" value="Unassembled WGS sequence"/>
</dbReference>
<evidence type="ECO:0000256" key="4">
    <source>
        <dbReference type="ARBA" id="ARBA00022771"/>
    </source>
</evidence>
<dbReference type="FunFam" id="3.30.160.60:FF:000446">
    <property type="entry name" value="Zinc finger protein"/>
    <property type="match status" value="1"/>
</dbReference>
<name>A0A6H5J3B8_9HYME</name>
<dbReference type="EMBL" id="CADCXV010001272">
    <property type="protein sequence ID" value="CAB0043137.1"/>
    <property type="molecule type" value="Genomic_DNA"/>
</dbReference>
<dbReference type="Gene3D" id="3.30.160.60">
    <property type="entry name" value="Classic Zinc Finger"/>
    <property type="match status" value="6"/>
</dbReference>
<feature type="transmembrane region" description="Helical" evidence="10">
    <location>
        <begin position="226"/>
        <end position="249"/>
    </location>
</feature>
<evidence type="ECO:0000256" key="9">
    <source>
        <dbReference type="PROSITE-ProRule" id="PRU00042"/>
    </source>
</evidence>
<keyword evidence="3" id="KW-0677">Repeat</keyword>
<gene>
    <name evidence="12" type="ORF">TBRA_LOCUS14725</name>
</gene>
<dbReference type="Pfam" id="PF00096">
    <property type="entry name" value="zf-C2H2"/>
    <property type="match status" value="6"/>
</dbReference>
<dbReference type="PROSITE" id="PS50157">
    <property type="entry name" value="ZINC_FINGER_C2H2_2"/>
    <property type="match status" value="6"/>
</dbReference>
<reference evidence="12 13" key="1">
    <citation type="submission" date="2020-02" db="EMBL/GenBank/DDBJ databases">
        <authorList>
            <person name="Ferguson B K."/>
        </authorList>
    </citation>
    <scope>NUCLEOTIDE SEQUENCE [LARGE SCALE GENOMIC DNA]</scope>
</reference>
<keyword evidence="8" id="KW-0539">Nucleus</keyword>
<dbReference type="GO" id="GO:0005634">
    <property type="term" value="C:nucleus"/>
    <property type="evidence" value="ECO:0007669"/>
    <property type="project" value="UniProtKB-SubCell"/>
</dbReference>
<feature type="domain" description="C2H2-type" evidence="11">
    <location>
        <begin position="43"/>
        <end position="71"/>
    </location>
</feature>
<evidence type="ECO:0000313" key="12">
    <source>
        <dbReference type="EMBL" id="CAB0043137.1"/>
    </source>
</evidence>
<feature type="domain" description="C2H2-type" evidence="11">
    <location>
        <begin position="101"/>
        <end position="129"/>
    </location>
</feature>
<evidence type="ECO:0000256" key="8">
    <source>
        <dbReference type="ARBA" id="ARBA00023242"/>
    </source>
</evidence>
<dbReference type="PANTHER" id="PTHR47412">
    <property type="entry name" value="FI01434P-RELATED"/>
    <property type="match status" value="1"/>
</dbReference>
<accession>A0A6H5J3B8</accession>
<keyword evidence="4 9" id="KW-0863">Zinc-finger</keyword>
<protein>
    <recommendedName>
        <fullName evidence="11">C2H2-type domain-containing protein</fullName>
    </recommendedName>
</protein>
<dbReference type="GO" id="GO:0008270">
    <property type="term" value="F:zinc ion binding"/>
    <property type="evidence" value="ECO:0007669"/>
    <property type="project" value="UniProtKB-KW"/>
</dbReference>
<keyword evidence="10" id="KW-0472">Membrane</keyword>
<evidence type="ECO:0000256" key="7">
    <source>
        <dbReference type="ARBA" id="ARBA00023163"/>
    </source>
</evidence>
<evidence type="ECO:0000256" key="3">
    <source>
        <dbReference type="ARBA" id="ARBA00022737"/>
    </source>
</evidence>
<dbReference type="PROSITE" id="PS00028">
    <property type="entry name" value="ZINC_FINGER_C2H2_1"/>
    <property type="match status" value="6"/>
</dbReference>
<dbReference type="FunFam" id="3.30.160.60:FF:000012">
    <property type="entry name" value="RB-associated KRAB zinc finger protein-like"/>
    <property type="match status" value="1"/>
</dbReference>
<keyword evidence="2" id="KW-0479">Metal-binding</keyword>
<evidence type="ECO:0000256" key="1">
    <source>
        <dbReference type="ARBA" id="ARBA00004123"/>
    </source>
</evidence>
<dbReference type="InterPro" id="IPR036236">
    <property type="entry name" value="Znf_C2H2_sf"/>
</dbReference>
<feature type="domain" description="C2H2-type" evidence="11">
    <location>
        <begin position="159"/>
        <end position="187"/>
    </location>
</feature>
<evidence type="ECO:0000256" key="6">
    <source>
        <dbReference type="ARBA" id="ARBA00023015"/>
    </source>
</evidence>
<keyword evidence="7" id="KW-0804">Transcription</keyword>
<dbReference type="PANTHER" id="PTHR47412:SF1">
    <property type="entry name" value="FI01434P-RELATED"/>
    <property type="match status" value="1"/>
</dbReference>
<keyword evidence="5" id="KW-0862">Zinc</keyword>
<evidence type="ECO:0000259" key="11">
    <source>
        <dbReference type="PROSITE" id="PS50157"/>
    </source>
</evidence>
<dbReference type="InterPro" id="IPR013087">
    <property type="entry name" value="Znf_C2H2_type"/>
</dbReference>
<keyword evidence="10" id="KW-0812">Transmembrane</keyword>
<evidence type="ECO:0000256" key="10">
    <source>
        <dbReference type="SAM" id="Phobius"/>
    </source>
</evidence>
<evidence type="ECO:0000313" key="13">
    <source>
        <dbReference type="Proteomes" id="UP000479190"/>
    </source>
</evidence>
<dbReference type="Pfam" id="PF13896">
    <property type="entry name" value="Glyco_transf_49"/>
    <property type="match status" value="1"/>
</dbReference>
<evidence type="ECO:0000256" key="2">
    <source>
        <dbReference type="ARBA" id="ARBA00022723"/>
    </source>
</evidence>
<comment type="subcellular location">
    <subcellularLocation>
        <location evidence="1">Nucleus</location>
    </subcellularLocation>
</comment>
<dbReference type="SUPFAM" id="SSF57667">
    <property type="entry name" value="beta-beta-alpha zinc fingers"/>
    <property type="match status" value="4"/>
</dbReference>
<feature type="domain" description="C2H2-type" evidence="11">
    <location>
        <begin position="130"/>
        <end position="158"/>
    </location>
</feature>
<keyword evidence="6" id="KW-0805">Transcription regulation</keyword>
<sequence length="787" mass="88905">MRQVREINRICLCTKGTYTKLAKLTNGKINGQGITVHEGRKDYICDNCEKKFERKSDLLKHQRTVHEGHNDYECDKCEKKFKQKSYLLIHQKTVHDGHEDYACDKCEKKFGQKQNLFRHQQTVHEGRKNYKCDKCEKKFGPKHTLLRHQKTVHDGRDDYACDKCKKKFGQKQNLFRHQQTVHEGRKNYKCDKCEKKFTQKSHFLLHQKTVHDGRKDYGCDNHRCRWAFALLLGGLVSCSLPICLLRYFLLLGPQQQLARNGGPFDDLDDEAAAAMAAEDYSQLLARIAADATAPRAGSAAASSIASTSSGARPAAAAAALQYAGAYMAERYPGNVSYCSWQYDLPENLNYQEHQLLGSPGATRPSATQYSANGTGRQYLVLPNAVKAQGVDDLPELTLCSHATADQVYDVVELARRWEGPISLAVFVPSTDAALAVDFLERACRCEPAMTRVSVHLIFPRNRPAKLSSSSVTTPFNQLIANDSASNAADPTEQSLSSCSIGEIQASASLANGTERRRAGLAYPINVARNVARHFAPTERVLVSDVELLPSQALASRFLDMLRYRVPKRTVAFVLPVFEVELGVRPPKNKAELLAALRRDAAVYFHRFLCPHCQRFPGLMRWILRPDPGKVRPLIITKREYPHHRWEPIFIGTKYDPLYTEEMSWEGRQDKMTQVRNEFQIHTDSCLAISLTRDLLPLSDVRDVPTKLSSYYTGRCVSSPSARYKAQICRGRGDRYCRRRRAAASLPTGEFQDLSARHSSIAQAISRRQSQMQALNLIHIDIILITRD</sequence>
<dbReference type="AlphaFoldDB" id="A0A6H5J3B8"/>
<evidence type="ECO:0000256" key="5">
    <source>
        <dbReference type="ARBA" id="ARBA00022833"/>
    </source>
</evidence>
<feature type="domain" description="C2H2-type" evidence="11">
    <location>
        <begin position="72"/>
        <end position="100"/>
    </location>
</feature>
<proteinExistence type="predicted"/>